<comment type="catalytic activity">
    <reaction evidence="7">
        <text>dopamine + acetyl-CoA = N-acetyldopamine + CoA + H(+)</text>
        <dbReference type="Rhea" id="RHEA:51388"/>
        <dbReference type="ChEBI" id="CHEBI:15378"/>
        <dbReference type="ChEBI" id="CHEBI:57287"/>
        <dbReference type="ChEBI" id="CHEBI:57288"/>
        <dbReference type="ChEBI" id="CHEBI:59905"/>
        <dbReference type="ChEBI" id="CHEBI:125678"/>
    </reaction>
    <physiologicalReaction direction="left-to-right" evidence="7">
        <dbReference type="Rhea" id="RHEA:51389"/>
    </physiologicalReaction>
</comment>
<evidence type="ECO:0000313" key="12">
    <source>
        <dbReference type="Ensembl" id="ENSCINP00000025411.2"/>
    </source>
</evidence>
<dbReference type="PANTHER" id="PTHR20905">
    <property type="entry name" value="N-ACETYLTRANSFERASE-RELATED"/>
    <property type="match status" value="1"/>
</dbReference>
<dbReference type="Gene3D" id="3.40.630.30">
    <property type="match status" value="1"/>
</dbReference>
<dbReference type="OMA" id="KETHCKR"/>
<reference evidence="13" key="1">
    <citation type="journal article" date="2002" name="Science">
        <title>The draft genome of Ciona intestinalis: insights into chordate and vertebrate origins.</title>
        <authorList>
            <person name="Dehal P."/>
            <person name="Satou Y."/>
            <person name="Campbell R.K."/>
            <person name="Chapman J."/>
            <person name="Degnan B."/>
            <person name="De Tomaso A."/>
            <person name="Davidson B."/>
            <person name="Di Gregorio A."/>
            <person name="Gelpke M."/>
            <person name="Goodstein D.M."/>
            <person name="Harafuji N."/>
            <person name="Hastings K.E."/>
            <person name="Ho I."/>
            <person name="Hotta K."/>
            <person name="Huang W."/>
            <person name="Kawashima T."/>
            <person name="Lemaire P."/>
            <person name="Martinez D."/>
            <person name="Meinertzhagen I.A."/>
            <person name="Necula S."/>
            <person name="Nonaka M."/>
            <person name="Putnam N."/>
            <person name="Rash S."/>
            <person name="Saiga H."/>
            <person name="Satake M."/>
            <person name="Terry A."/>
            <person name="Yamada L."/>
            <person name="Wang H.G."/>
            <person name="Awazu S."/>
            <person name="Azumi K."/>
            <person name="Boore J."/>
            <person name="Branno M."/>
            <person name="Chin-Bow S."/>
            <person name="DeSantis R."/>
            <person name="Doyle S."/>
            <person name="Francino P."/>
            <person name="Keys D.N."/>
            <person name="Haga S."/>
            <person name="Hayashi H."/>
            <person name="Hino K."/>
            <person name="Imai K.S."/>
            <person name="Inaba K."/>
            <person name="Kano S."/>
            <person name="Kobayashi K."/>
            <person name="Kobayashi M."/>
            <person name="Lee B.I."/>
            <person name="Makabe K.W."/>
            <person name="Manohar C."/>
            <person name="Matassi G."/>
            <person name="Medina M."/>
            <person name="Mochizuki Y."/>
            <person name="Mount S."/>
            <person name="Morishita T."/>
            <person name="Miura S."/>
            <person name="Nakayama A."/>
            <person name="Nishizaka S."/>
            <person name="Nomoto H."/>
            <person name="Ohta F."/>
            <person name="Oishi K."/>
            <person name="Rigoutsos I."/>
            <person name="Sano M."/>
            <person name="Sasaki A."/>
            <person name="Sasakura Y."/>
            <person name="Shoguchi E."/>
            <person name="Shin-i T."/>
            <person name="Spagnuolo A."/>
            <person name="Stainier D."/>
            <person name="Suzuki M.M."/>
            <person name="Tassy O."/>
            <person name="Takatori N."/>
            <person name="Tokuoka M."/>
            <person name="Yagi K."/>
            <person name="Yoshizaki F."/>
            <person name="Wada S."/>
            <person name="Zhang C."/>
            <person name="Hyatt P.D."/>
            <person name="Larimer F."/>
            <person name="Detter C."/>
            <person name="Doggett N."/>
            <person name="Glavina T."/>
            <person name="Hawkins T."/>
            <person name="Richardson P."/>
            <person name="Lucas S."/>
            <person name="Kohara Y."/>
            <person name="Levine M."/>
            <person name="Satoh N."/>
            <person name="Rokhsar D.S."/>
        </authorList>
    </citation>
    <scope>NUCLEOTIDE SEQUENCE [LARGE SCALE GENOMIC DNA]</scope>
</reference>
<dbReference type="HOGENOM" id="CLU_1239769_0_0_1"/>
<proteinExistence type="inferred from homology"/>
<evidence type="ECO:0000256" key="8">
    <source>
        <dbReference type="ARBA" id="ARBA00051823"/>
    </source>
</evidence>
<evidence type="ECO:0000256" key="9">
    <source>
        <dbReference type="ARBA" id="ARBA00052178"/>
    </source>
</evidence>
<sequence length="228" mass="25500">MSAEASIQDELYKDLIPGEIGCRRLTSEDRDLMVDLTLNHFLPREPICSLTEKKSPGKMGPFLRDVYTKNVIQDNASLIAYDIKSGEAVGIILGNLHRVGEPHPPVLDKDIAPMARLLDAVNVDIASYVGEDVYLTIALSTVKETHCKRGIMTAIRKRIELVAKELNCGYVTSESTSLYTQLISSKLGYDTKKEIKFAEYVDSVTGEYFTKDIDPPHYCVKLMIKKIN</sequence>
<comment type="catalytic activity">
    <reaction evidence="11">
        <text>serotonin + acetyl-CoA = N-acetylserotonin + CoA + H(+)</text>
        <dbReference type="Rhea" id="RHEA:25217"/>
        <dbReference type="ChEBI" id="CHEBI:15378"/>
        <dbReference type="ChEBI" id="CHEBI:17697"/>
        <dbReference type="ChEBI" id="CHEBI:57287"/>
        <dbReference type="ChEBI" id="CHEBI:57288"/>
        <dbReference type="ChEBI" id="CHEBI:350546"/>
        <dbReference type="EC" id="2.3.1.87"/>
    </reaction>
    <physiologicalReaction direction="left-to-right" evidence="11">
        <dbReference type="Rhea" id="RHEA:25218"/>
    </physiologicalReaction>
</comment>
<dbReference type="KEGG" id="cin:100180310"/>
<dbReference type="Ensembl" id="ENSCINT00000025657.2">
    <property type="protein sequence ID" value="ENSCINP00000025411.2"/>
    <property type="gene ID" value="ENSCING00000013955.2"/>
</dbReference>
<protein>
    <recommendedName>
        <fullName evidence="3">aralkylamine N-acetyltransferase</fullName>
        <ecNumber evidence="3">2.3.1.87</ecNumber>
    </recommendedName>
</protein>
<accession>A0A1W2W403</accession>
<dbReference type="SUPFAM" id="SSF55729">
    <property type="entry name" value="Acyl-CoA N-acyltransferases (Nat)"/>
    <property type="match status" value="1"/>
</dbReference>
<dbReference type="PANTHER" id="PTHR20905:SF1">
    <property type="entry name" value="AT07410P-RELATED"/>
    <property type="match status" value="1"/>
</dbReference>
<accession>F6RPS0</accession>
<evidence type="ECO:0000256" key="4">
    <source>
        <dbReference type="ARBA" id="ARBA00050189"/>
    </source>
</evidence>
<dbReference type="AlphaFoldDB" id="F6RPS0"/>
<evidence type="ECO:0000313" key="13">
    <source>
        <dbReference type="Proteomes" id="UP000008144"/>
    </source>
</evidence>
<dbReference type="EMBL" id="EAAA01000579">
    <property type="status" value="NOT_ANNOTATED_CDS"/>
    <property type="molecule type" value="Genomic_DNA"/>
</dbReference>
<dbReference type="InParanoid" id="F6RPS0"/>
<dbReference type="GO" id="GO:0004059">
    <property type="term" value="F:aralkylamine N-acetyltransferase activity"/>
    <property type="evidence" value="ECO:0007669"/>
    <property type="project" value="UniProtKB-EC"/>
</dbReference>
<dbReference type="Proteomes" id="UP000008144">
    <property type="component" value="Chromosome 10"/>
</dbReference>
<dbReference type="GeneID" id="100180310"/>
<dbReference type="GeneTree" id="ENSGT00940000164149"/>
<comment type="similarity">
    <text evidence="2">Belongs to the acetyltransferase family. AANAT subfamily.</text>
</comment>
<keyword evidence="1" id="KW-0808">Transferase</keyword>
<organism evidence="12 13">
    <name type="scientific">Ciona intestinalis</name>
    <name type="common">Transparent sea squirt</name>
    <name type="synonym">Ascidia intestinalis</name>
    <dbReference type="NCBI Taxonomy" id="7719"/>
    <lineage>
        <taxon>Eukaryota</taxon>
        <taxon>Metazoa</taxon>
        <taxon>Chordata</taxon>
        <taxon>Tunicata</taxon>
        <taxon>Ascidiacea</taxon>
        <taxon>Phlebobranchia</taxon>
        <taxon>Cionidae</taxon>
        <taxon>Ciona</taxon>
    </lineage>
</organism>
<dbReference type="FunFam" id="3.40.630.30:FF:000046">
    <property type="entry name" value="Dopamine N-acetyltransferase"/>
    <property type="match status" value="1"/>
</dbReference>
<evidence type="ECO:0000256" key="2">
    <source>
        <dbReference type="ARBA" id="ARBA00038182"/>
    </source>
</evidence>
<dbReference type="InterPro" id="IPR016181">
    <property type="entry name" value="Acyl_CoA_acyltransferase"/>
</dbReference>
<reference evidence="12" key="2">
    <citation type="journal article" date="2008" name="Genome Biol.">
        <title>Improved genome assembly and evidence-based global gene model set for the chordate Ciona intestinalis: new insight into intron and operon populations.</title>
        <authorList>
            <person name="Satou Y."/>
            <person name="Mineta K."/>
            <person name="Ogasawara M."/>
            <person name="Sasakura Y."/>
            <person name="Shoguchi E."/>
            <person name="Ueno K."/>
            <person name="Yamada L."/>
            <person name="Matsumoto J."/>
            <person name="Wasserscheid J."/>
            <person name="Dewar K."/>
            <person name="Wiley G.B."/>
            <person name="Macmil S.L."/>
            <person name="Roe B.A."/>
            <person name="Zeller R.W."/>
            <person name="Hastings K.E."/>
            <person name="Lemaire P."/>
            <person name="Lindquist E."/>
            <person name="Endo T."/>
            <person name="Hotta K."/>
            <person name="Inaba K."/>
        </authorList>
    </citation>
    <scope>NUCLEOTIDE SEQUENCE [LARGE SCALE GENOMIC DNA]</scope>
    <source>
        <strain evidence="12">wild type</strain>
    </source>
</reference>
<evidence type="ECO:0000256" key="10">
    <source>
        <dbReference type="ARBA" id="ARBA00052335"/>
    </source>
</evidence>
<comment type="catalytic activity">
    <reaction evidence="8">
        <text>serotonin + (9Z)-octadecenoyl-CoA = N-(9Z-octadecenoyl)-serotonin + CoA + H(+)</text>
        <dbReference type="Rhea" id="RHEA:51392"/>
        <dbReference type="ChEBI" id="CHEBI:15378"/>
        <dbReference type="ChEBI" id="CHEBI:57287"/>
        <dbReference type="ChEBI" id="CHEBI:57387"/>
        <dbReference type="ChEBI" id="CHEBI:134064"/>
        <dbReference type="ChEBI" id="CHEBI:350546"/>
    </reaction>
    <physiologicalReaction direction="left-to-right" evidence="8">
        <dbReference type="Rhea" id="RHEA:51393"/>
    </physiologicalReaction>
</comment>
<evidence type="ECO:0000256" key="7">
    <source>
        <dbReference type="ARBA" id="ARBA00051711"/>
    </source>
</evidence>
<evidence type="ECO:0000256" key="1">
    <source>
        <dbReference type="ARBA" id="ARBA00022679"/>
    </source>
</evidence>
<evidence type="ECO:0000256" key="3">
    <source>
        <dbReference type="ARBA" id="ARBA00039114"/>
    </source>
</evidence>
<evidence type="ECO:0000256" key="6">
    <source>
        <dbReference type="ARBA" id="ARBA00051284"/>
    </source>
</evidence>
<reference evidence="12" key="4">
    <citation type="submission" date="2025-09" db="UniProtKB">
        <authorList>
            <consortium name="Ensembl"/>
        </authorList>
    </citation>
    <scope>IDENTIFICATION</scope>
</reference>
<name>F6RPS0_CIOIN</name>
<comment type="catalytic activity">
    <reaction evidence="6">
        <text>serotonin + (5Z,8Z,11Z,14Z)-eicosatetraenoyl-CoA = N-[(5Z,8Z,11Z,14Z)-eicosatetraenoyl]-serotonin + CoA + H(+)</text>
        <dbReference type="Rhea" id="RHEA:51396"/>
        <dbReference type="ChEBI" id="CHEBI:15378"/>
        <dbReference type="ChEBI" id="CHEBI:57287"/>
        <dbReference type="ChEBI" id="CHEBI:57368"/>
        <dbReference type="ChEBI" id="CHEBI:132255"/>
        <dbReference type="ChEBI" id="CHEBI:350546"/>
    </reaction>
    <physiologicalReaction direction="left-to-right" evidence="6">
        <dbReference type="Rhea" id="RHEA:51397"/>
    </physiologicalReaction>
</comment>
<comment type="catalytic activity">
    <reaction evidence="5">
        <text>serotonin + octadecanoyl-CoA = N-octadecanoyl-serotonin + CoA + H(+)</text>
        <dbReference type="Rhea" id="RHEA:51400"/>
        <dbReference type="ChEBI" id="CHEBI:15378"/>
        <dbReference type="ChEBI" id="CHEBI:57287"/>
        <dbReference type="ChEBI" id="CHEBI:57394"/>
        <dbReference type="ChEBI" id="CHEBI:134065"/>
        <dbReference type="ChEBI" id="CHEBI:350546"/>
    </reaction>
    <physiologicalReaction direction="left-to-right" evidence="5">
        <dbReference type="Rhea" id="RHEA:51401"/>
    </physiologicalReaction>
</comment>
<comment type="catalytic activity">
    <reaction evidence="10">
        <text>dopamine + hexadecanoyl-CoA = N-hexadecanoyl-dopamine + CoA + H(+)</text>
        <dbReference type="Rhea" id="RHEA:51376"/>
        <dbReference type="ChEBI" id="CHEBI:15378"/>
        <dbReference type="ChEBI" id="CHEBI:57287"/>
        <dbReference type="ChEBI" id="CHEBI:57379"/>
        <dbReference type="ChEBI" id="CHEBI:59905"/>
        <dbReference type="ChEBI" id="CHEBI:134058"/>
    </reaction>
    <physiologicalReaction direction="left-to-right" evidence="10">
        <dbReference type="Rhea" id="RHEA:51377"/>
    </physiologicalReaction>
</comment>
<comment type="catalytic activity">
    <reaction evidence="4">
        <text>dopamine + (9Z)-octadecenoyl-CoA = N-(9Z-octadecanoyl)-dopamine + CoA + H(+)</text>
        <dbReference type="Rhea" id="RHEA:51380"/>
        <dbReference type="ChEBI" id="CHEBI:15378"/>
        <dbReference type="ChEBI" id="CHEBI:31883"/>
        <dbReference type="ChEBI" id="CHEBI:57287"/>
        <dbReference type="ChEBI" id="CHEBI:57387"/>
        <dbReference type="ChEBI" id="CHEBI:59905"/>
    </reaction>
    <physiologicalReaction direction="left-to-right" evidence="4">
        <dbReference type="Rhea" id="RHEA:51381"/>
    </physiologicalReaction>
</comment>
<gene>
    <name evidence="12" type="primary">LOC100180310</name>
</gene>
<keyword evidence="13" id="KW-1185">Reference proteome</keyword>
<evidence type="ECO:0000256" key="11">
    <source>
        <dbReference type="ARBA" id="ARBA00052491"/>
    </source>
</evidence>
<dbReference type="EC" id="2.3.1.87" evidence="3"/>
<dbReference type="OrthoDB" id="2115692at2759"/>
<dbReference type="RefSeq" id="XP_002120590.2">
    <property type="nucleotide sequence ID" value="XM_002120554.4"/>
</dbReference>
<dbReference type="GO" id="GO:0008080">
    <property type="term" value="F:N-acetyltransferase activity"/>
    <property type="evidence" value="ECO:0000318"/>
    <property type="project" value="GO_Central"/>
</dbReference>
<reference evidence="12" key="3">
    <citation type="submission" date="2025-08" db="UniProtKB">
        <authorList>
            <consortium name="Ensembl"/>
        </authorList>
    </citation>
    <scope>IDENTIFICATION</scope>
</reference>
<evidence type="ECO:0000256" key="5">
    <source>
        <dbReference type="ARBA" id="ARBA00050849"/>
    </source>
</evidence>
<comment type="catalytic activity">
    <reaction evidence="9">
        <text>serotonin + hexadecanoyl-CoA = N-hexadecanoyl-serotonin + CoA + H(+)</text>
        <dbReference type="Rhea" id="RHEA:51384"/>
        <dbReference type="ChEBI" id="CHEBI:15378"/>
        <dbReference type="ChEBI" id="CHEBI:57287"/>
        <dbReference type="ChEBI" id="CHEBI:57379"/>
        <dbReference type="ChEBI" id="CHEBI:134059"/>
        <dbReference type="ChEBI" id="CHEBI:350546"/>
    </reaction>
    <physiologicalReaction direction="left-to-right" evidence="9">
        <dbReference type="Rhea" id="RHEA:51385"/>
    </physiologicalReaction>
</comment>